<evidence type="ECO:0000313" key="1">
    <source>
        <dbReference type="EMBL" id="MPM41570.1"/>
    </source>
</evidence>
<dbReference type="AlphaFoldDB" id="A0A644ZL04"/>
<accession>A0A644ZL04</accession>
<name>A0A644ZL04_9ZZZZ</name>
<reference evidence="1" key="1">
    <citation type="submission" date="2019-08" db="EMBL/GenBank/DDBJ databases">
        <authorList>
            <person name="Kucharzyk K."/>
            <person name="Murdoch R.W."/>
            <person name="Higgins S."/>
            <person name="Loffler F."/>
        </authorList>
    </citation>
    <scope>NUCLEOTIDE SEQUENCE</scope>
</reference>
<dbReference type="EMBL" id="VSSQ01009420">
    <property type="protein sequence ID" value="MPM41570.1"/>
    <property type="molecule type" value="Genomic_DNA"/>
</dbReference>
<proteinExistence type="predicted"/>
<sequence length="225" mass="24142">MASAPITPPKFVPTLTEEVVLPADAPDLEALESDAEMPGGYELPAGADDADIDQASIPQHVRTPLEPPFNLAAIPELVTVVEDERADAPLLSDVVREAQAAPRSGTVPVTPSIDAVVLHASAPDSAEERVEELGAQEAQDVATSAVPASTPVLPDGYEEYVVHRVMQRVDVMLEQRLRDAIATVIQEQTRSIVPRLREEVESVVRQSVYEAVADELASSQGQDRI</sequence>
<gene>
    <name evidence="1" type="ORF">SDC9_88225</name>
</gene>
<comment type="caution">
    <text evidence="1">The sequence shown here is derived from an EMBL/GenBank/DDBJ whole genome shotgun (WGS) entry which is preliminary data.</text>
</comment>
<organism evidence="1">
    <name type="scientific">bioreactor metagenome</name>
    <dbReference type="NCBI Taxonomy" id="1076179"/>
    <lineage>
        <taxon>unclassified sequences</taxon>
        <taxon>metagenomes</taxon>
        <taxon>ecological metagenomes</taxon>
    </lineage>
</organism>
<protein>
    <recommendedName>
        <fullName evidence="2">DUF2486 family protein</fullName>
    </recommendedName>
</protein>
<evidence type="ECO:0008006" key="2">
    <source>
        <dbReference type="Google" id="ProtNLM"/>
    </source>
</evidence>